<dbReference type="AlphaFoldDB" id="A0A4Y2LRN3"/>
<name>A0A4Y2LRN3_ARAVE</name>
<evidence type="ECO:0000313" key="3">
    <source>
        <dbReference type="EMBL" id="GBN17149.1"/>
    </source>
</evidence>
<evidence type="ECO:0000256" key="1">
    <source>
        <dbReference type="SAM" id="MobiDB-lite"/>
    </source>
</evidence>
<evidence type="ECO:0000259" key="2">
    <source>
        <dbReference type="Pfam" id="PF16087"/>
    </source>
</evidence>
<dbReference type="InterPro" id="IPR032135">
    <property type="entry name" value="DUF4817"/>
</dbReference>
<protein>
    <recommendedName>
        <fullName evidence="2">DUF4817 domain-containing protein</fullName>
    </recommendedName>
</protein>
<keyword evidence="4" id="KW-1185">Reference proteome</keyword>
<feature type="compositionally biased region" description="Low complexity" evidence="1">
    <location>
        <begin position="163"/>
        <end position="186"/>
    </location>
</feature>
<accession>A0A4Y2LRN3</accession>
<feature type="region of interest" description="Disordered" evidence="1">
    <location>
        <begin position="1"/>
        <end position="192"/>
    </location>
</feature>
<organism evidence="3 4">
    <name type="scientific">Araneus ventricosus</name>
    <name type="common">Orbweaver spider</name>
    <name type="synonym">Epeira ventricosa</name>
    <dbReference type="NCBI Taxonomy" id="182803"/>
    <lineage>
        <taxon>Eukaryota</taxon>
        <taxon>Metazoa</taxon>
        <taxon>Ecdysozoa</taxon>
        <taxon>Arthropoda</taxon>
        <taxon>Chelicerata</taxon>
        <taxon>Arachnida</taxon>
        <taxon>Araneae</taxon>
        <taxon>Araneomorphae</taxon>
        <taxon>Entelegynae</taxon>
        <taxon>Araneoidea</taxon>
        <taxon>Araneidae</taxon>
        <taxon>Araneus</taxon>
    </lineage>
</organism>
<dbReference type="OrthoDB" id="6435894at2759"/>
<gene>
    <name evidence="3" type="ORF">AVEN_243058_1</name>
</gene>
<feature type="compositionally biased region" description="Low complexity" evidence="1">
    <location>
        <begin position="48"/>
        <end position="69"/>
    </location>
</feature>
<dbReference type="Pfam" id="PF16087">
    <property type="entry name" value="DUF4817"/>
    <property type="match status" value="1"/>
</dbReference>
<feature type="compositionally biased region" description="Low complexity" evidence="1">
    <location>
        <begin position="108"/>
        <end position="117"/>
    </location>
</feature>
<evidence type="ECO:0000313" key="4">
    <source>
        <dbReference type="Proteomes" id="UP000499080"/>
    </source>
</evidence>
<comment type="caution">
    <text evidence="3">The sequence shown here is derived from an EMBL/GenBank/DDBJ whole genome shotgun (WGS) entry which is preliminary data.</text>
</comment>
<proteinExistence type="predicted"/>
<reference evidence="3 4" key="1">
    <citation type="journal article" date="2019" name="Sci. Rep.">
        <title>Orb-weaving spider Araneus ventricosus genome elucidates the spidroin gene catalogue.</title>
        <authorList>
            <person name="Kono N."/>
            <person name="Nakamura H."/>
            <person name="Ohtoshi R."/>
            <person name="Moran D.A.P."/>
            <person name="Shinohara A."/>
            <person name="Yoshida Y."/>
            <person name="Fujiwara M."/>
            <person name="Mori M."/>
            <person name="Tomita M."/>
            <person name="Arakawa K."/>
        </authorList>
    </citation>
    <scope>NUCLEOTIDE SEQUENCE [LARGE SCALE GENOMIC DNA]</scope>
</reference>
<sequence length="271" mass="30003">MPFSIKRFTMHRSTSLPGGRSSEGKKISLTELPNSSSRSSKKSDKSKSSSSSSSSQQQQQQQQQQQMQQLPNSRSMDVSELRRLGNPRQGPPPELLADAMAATGNQLSSSSSSSSSSTMDRQRRALHSIQEHPSGPLSGRFTPQLQQPSPKGGYGGSNTATLPARWRSSLPPRPSSEMRGSFSDTGSSGGSGTEVRRLVIFECLLFSKCHENVTAVQRAWQEEFHNKNWPDKRTVVRLIDYEFCSLLMDGFQNCLTAFPVKEDGHFELLYQ</sequence>
<feature type="domain" description="DUF4817" evidence="2">
    <location>
        <begin position="208"/>
        <end position="240"/>
    </location>
</feature>
<dbReference type="Proteomes" id="UP000499080">
    <property type="component" value="Unassembled WGS sequence"/>
</dbReference>
<dbReference type="EMBL" id="BGPR01006231">
    <property type="protein sequence ID" value="GBN17149.1"/>
    <property type="molecule type" value="Genomic_DNA"/>
</dbReference>